<dbReference type="AlphaFoldDB" id="A0A4Z1SNG1"/>
<dbReference type="InterPro" id="IPR052798">
    <property type="entry name" value="Giardia_VSA"/>
</dbReference>
<dbReference type="SMART" id="SM00261">
    <property type="entry name" value="FU"/>
    <property type="match status" value="8"/>
</dbReference>
<dbReference type="Gene3D" id="2.10.220.10">
    <property type="entry name" value="Hormone Receptor, Insulin-like Growth Factor Receptor 1, Chain A, domain 2"/>
    <property type="match status" value="2"/>
</dbReference>
<dbReference type="InterPro" id="IPR006212">
    <property type="entry name" value="Furin_repeat"/>
</dbReference>
<name>A0A4Z1SNG1_GIAMU</name>
<feature type="domain" description="EGF-like" evidence="3">
    <location>
        <begin position="519"/>
        <end position="551"/>
    </location>
</feature>
<keyword evidence="1" id="KW-1133">Transmembrane helix</keyword>
<dbReference type="InterPro" id="IPR000742">
    <property type="entry name" value="EGF"/>
</dbReference>
<comment type="caution">
    <text evidence="4">The sequence shown here is derived from an EMBL/GenBank/DDBJ whole genome shotgun (WGS) entry which is preliminary data.</text>
</comment>
<keyword evidence="1" id="KW-0812">Transmembrane</keyword>
<sequence>MVTLLALTTIPFLVHCEDAFRRDETAMEKGAMVGVLDDEFGGDHDSVSSSNIPHLLAVKPDNCNAIIADKITGCKQCNSNFRLNLNNLSECVACSWPHTGIECANIWCKNEEKPECANSCNSADSSDTSVECCVLLQSCGKCGEKFGTCAECPPGYFYSGGHCQVCTGGRIGPDCIGLICPVSATKQVTAVVRDHCTKCANGRTNECADCDPGYYLKSGDCVKCEGGYFGYNCTSYQCGGTVLDYCKTCNSDYELCELCMDDYKLDVWRIVDIGGKATELGFCVPCSGSLAGFNCTACKSGRNEFKNCTSCSSGLSSKCTACHNGYMLSGNACVACPDRKTGPGCTTGICGPEGSTIEIPNCETPSKTALICDACSAGYWSFNGGKGCLPCREGCKTCTDGTTCSACNNSSPNCIPANGTYIEGCKQYDAQSSACTGCIAGYFLKAGTCQMCGGGCTACSGADTCTKCDPNFITVDGQCHTCDLPNCAEYDLKDGAFVCTGCIYEAVLLQVDGVSTCKLCSALYPGCNTCTEHACTACMTGMYLSAEGECLPCVGGCPYCLDGTSCQGCNNGWYLGPEGCSKCKANCARCTDPDSCIVCDPGYYLTDTQECLQCPKNCMSCSDSICLSCSSGYLLQAGVCIPCLENCDVCDDAFSCTQCKPGYYNGTADGAPACIACKDVDKCQVCVQGLCTQPKMGFYLNSDGSVGTCPDHCLSCTADGVCEHPDDGYYYITGQGLQSCPSGCSRCTSARASKQTRSWRGRSLAAANSCSCLSCAAPNVPKKVGGVYTCVSREEAVREPFPVVPVVVSCVVIILLVVGLGVGCFFLRRKMNRDDVVRILDEHDSVSPLQDSMLGGTTFSD</sequence>
<feature type="chain" id="PRO_5021196301" evidence="2">
    <location>
        <begin position="17"/>
        <end position="861"/>
    </location>
</feature>
<dbReference type="SMART" id="SM00181">
    <property type="entry name" value="EGF"/>
    <property type="match status" value="7"/>
</dbReference>
<organism evidence="4 5">
    <name type="scientific">Giardia muris</name>
    <dbReference type="NCBI Taxonomy" id="5742"/>
    <lineage>
        <taxon>Eukaryota</taxon>
        <taxon>Metamonada</taxon>
        <taxon>Diplomonadida</taxon>
        <taxon>Hexamitidae</taxon>
        <taxon>Giardiinae</taxon>
        <taxon>Giardia</taxon>
    </lineage>
</organism>
<feature type="transmembrane region" description="Helical" evidence="1">
    <location>
        <begin position="803"/>
        <end position="827"/>
    </location>
</feature>
<dbReference type="EMBL" id="VDLU01000004">
    <property type="protein sequence ID" value="TNJ27286.1"/>
    <property type="molecule type" value="Genomic_DNA"/>
</dbReference>
<feature type="signal peptide" evidence="2">
    <location>
        <begin position="1"/>
        <end position="16"/>
    </location>
</feature>
<dbReference type="Proteomes" id="UP000315496">
    <property type="component" value="Chromosome 4"/>
</dbReference>
<protein>
    <submittedName>
        <fullName evidence="4">High cysteine membrane protein</fullName>
    </submittedName>
</protein>
<dbReference type="PANTHER" id="PTHR23275:SF100">
    <property type="entry name" value="EGF-LIKE DOMAIN-CONTAINING PROTEIN"/>
    <property type="match status" value="1"/>
</dbReference>
<dbReference type="PANTHER" id="PTHR23275">
    <property type="entry name" value="CABRIOLET.-RELATED"/>
    <property type="match status" value="1"/>
</dbReference>
<evidence type="ECO:0000259" key="3">
    <source>
        <dbReference type="SMART" id="SM00181"/>
    </source>
</evidence>
<feature type="domain" description="EGF-like" evidence="3">
    <location>
        <begin position="198"/>
        <end position="234"/>
    </location>
</feature>
<reference evidence="4 5" key="1">
    <citation type="submission" date="2019-05" db="EMBL/GenBank/DDBJ databases">
        <title>The compact genome of Giardia muris reveals important steps in the evolution of intestinal protozoan parasites.</title>
        <authorList>
            <person name="Xu F."/>
            <person name="Jimenez-Gonzalez A."/>
            <person name="Einarsson E."/>
            <person name="Astvaldsson A."/>
            <person name="Peirasmaki D."/>
            <person name="Eckmann L."/>
            <person name="Andersson J.O."/>
            <person name="Svard S.G."/>
            <person name="Jerlstrom-Hultqvist J."/>
        </authorList>
    </citation>
    <scope>NUCLEOTIDE SEQUENCE [LARGE SCALE GENOMIC DNA]</scope>
    <source>
        <strain evidence="4 5">Roberts-Thomson</strain>
    </source>
</reference>
<evidence type="ECO:0000256" key="2">
    <source>
        <dbReference type="SAM" id="SignalP"/>
    </source>
</evidence>
<feature type="domain" description="EGF-like" evidence="3">
    <location>
        <begin position="582"/>
        <end position="612"/>
    </location>
</feature>
<evidence type="ECO:0000313" key="5">
    <source>
        <dbReference type="Proteomes" id="UP000315496"/>
    </source>
</evidence>
<evidence type="ECO:0000313" key="4">
    <source>
        <dbReference type="EMBL" id="TNJ27286.1"/>
    </source>
</evidence>
<keyword evidence="1" id="KW-0472">Membrane</keyword>
<feature type="domain" description="EGF-like" evidence="3">
    <location>
        <begin position="613"/>
        <end position="641"/>
    </location>
</feature>
<dbReference type="VEuPathDB" id="GiardiaDB:GMRT_12358"/>
<accession>A0A4Z1SNG1</accession>
<feature type="domain" description="EGF-like" evidence="3">
    <location>
        <begin position="297"/>
        <end position="334"/>
    </location>
</feature>
<keyword evidence="5" id="KW-1185">Reference proteome</keyword>
<feature type="domain" description="EGF-like" evidence="3">
    <location>
        <begin position="642"/>
        <end position="675"/>
    </location>
</feature>
<proteinExistence type="predicted"/>
<dbReference type="OrthoDB" id="300641at2759"/>
<dbReference type="SUPFAM" id="SSF57184">
    <property type="entry name" value="Growth factor receptor domain"/>
    <property type="match status" value="5"/>
</dbReference>
<keyword evidence="2" id="KW-0732">Signal</keyword>
<dbReference type="InterPro" id="IPR009030">
    <property type="entry name" value="Growth_fac_rcpt_cys_sf"/>
</dbReference>
<feature type="domain" description="EGF-like" evidence="3">
    <location>
        <begin position="552"/>
        <end position="581"/>
    </location>
</feature>
<gene>
    <name evidence="4" type="ORF">GMRT_12358</name>
</gene>
<evidence type="ECO:0000256" key="1">
    <source>
        <dbReference type="SAM" id="Phobius"/>
    </source>
</evidence>